<protein>
    <recommendedName>
        <fullName evidence="1">Iminophenyl-pyruvate dimer synthase domain-containing protein</fullName>
    </recommendedName>
</protein>
<evidence type="ECO:0000313" key="2">
    <source>
        <dbReference type="EMBL" id="KRR15993.1"/>
    </source>
</evidence>
<dbReference type="SUPFAM" id="SSF47240">
    <property type="entry name" value="Ferritin-like"/>
    <property type="match status" value="1"/>
</dbReference>
<gene>
    <name evidence="2" type="ORF">CQ12_29015</name>
</gene>
<dbReference type="EMBL" id="LLXZ01000001">
    <property type="protein sequence ID" value="KRR15993.1"/>
    <property type="molecule type" value="Genomic_DNA"/>
</dbReference>
<evidence type="ECO:0000313" key="3">
    <source>
        <dbReference type="Proteomes" id="UP000050863"/>
    </source>
</evidence>
<proteinExistence type="predicted"/>
<dbReference type="PANTHER" id="PTHR34400:SF4">
    <property type="entry name" value="MEMBRANE PROTEIN"/>
    <property type="match status" value="1"/>
</dbReference>
<dbReference type="Gene3D" id="1.20.1260.10">
    <property type="match status" value="1"/>
</dbReference>
<feature type="domain" description="Iminophenyl-pyruvate dimer synthase" evidence="1">
    <location>
        <begin position="24"/>
        <end position="217"/>
    </location>
</feature>
<name>A0A0R3M7N3_9BRAD</name>
<evidence type="ECO:0000259" key="1">
    <source>
        <dbReference type="Pfam" id="PF12902"/>
    </source>
</evidence>
<accession>A0A0R3M7N3</accession>
<dbReference type="InterPro" id="IPR012347">
    <property type="entry name" value="Ferritin-like"/>
</dbReference>
<reference evidence="2 3" key="1">
    <citation type="submission" date="2014-03" db="EMBL/GenBank/DDBJ databases">
        <title>Bradyrhizobium valentinum sp. nov., isolated from effective nodules of Lupinus mariae-josephae, a lupine endemic of basic-lime soils in Eastern Spain.</title>
        <authorList>
            <person name="Duran D."/>
            <person name="Rey L."/>
            <person name="Navarro A."/>
            <person name="Busquets A."/>
            <person name="Imperial J."/>
            <person name="Ruiz-Argueso T."/>
        </authorList>
    </citation>
    <scope>NUCLEOTIDE SEQUENCE [LARGE SCALE GENOMIC DNA]</scope>
    <source>
        <strain evidence="2 3">PAC68</strain>
    </source>
</reference>
<sequence length="337" mass="37627">MMIRELMAVPDGKRGVRWLKESIRAAIKLEFATVPPYLTAMWSIVDPNDPVARTIREVVVEEMLHMGLMCNMMVALGETPALDAPDFVPSYPGALPGDVNPDLTIALRRLTPSQLKVFMDIEYPEGGPITTLALRTFETIGAFYAALLSEFEAANPTLDVTKQRQEPISGVFRMSQLADVRRAIDIIRHQGEGSKQSPEEEGMSGRLAHFYQFREVYIGNKYVRDSATMTWGHTGAPVLMPSVFPMADIPTSGYQQTDVQDSAVRSLIEQFDISYSSMLRQLRTAWEDQSAPLGDFSATDPIQTMFNLGPLARELMQKQIRPDNAATYGPCFRLVSR</sequence>
<dbReference type="OrthoDB" id="9795032at2"/>
<dbReference type="Proteomes" id="UP000050863">
    <property type="component" value="Unassembled WGS sequence"/>
</dbReference>
<dbReference type="AlphaFoldDB" id="A0A0R3M7N3"/>
<dbReference type="RefSeq" id="WP_057833348.1">
    <property type="nucleotide sequence ID" value="NZ_LLXZ01000001.1"/>
</dbReference>
<comment type="caution">
    <text evidence="2">The sequence shown here is derived from an EMBL/GenBank/DDBJ whole genome shotgun (WGS) entry which is preliminary data.</text>
</comment>
<keyword evidence="3" id="KW-1185">Reference proteome</keyword>
<organism evidence="2 3">
    <name type="scientific">Bradyrhizobium jicamae</name>
    <dbReference type="NCBI Taxonomy" id="280332"/>
    <lineage>
        <taxon>Bacteria</taxon>
        <taxon>Pseudomonadati</taxon>
        <taxon>Pseudomonadota</taxon>
        <taxon>Alphaproteobacteria</taxon>
        <taxon>Hyphomicrobiales</taxon>
        <taxon>Nitrobacteraceae</taxon>
        <taxon>Bradyrhizobium</taxon>
    </lineage>
</organism>
<dbReference type="InterPro" id="IPR009078">
    <property type="entry name" value="Ferritin-like_SF"/>
</dbReference>
<dbReference type="InterPro" id="IPR026820">
    <property type="entry name" value="VioB/RebD_dom"/>
</dbReference>
<dbReference type="Pfam" id="PF12902">
    <property type="entry name" value="Ferritin-like"/>
    <property type="match status" value="1"/>
</dbReference>
<dbReference type="STRING" id="280332.CQ12_29015"/>
<dbReference type="PANTHER" id="PTHR34400">
    <property type="match status" value="1"/>
</dbReference>